<feature type="transmembrane region" description="Helical" evidence="21">
    <location>
        <begin position="12"/>
        <end position="31"/>
    </location>
</feature>
<feature type="transmembrane region" description="Helical" evidence="21">
    <location>
        <begin position="160"/>
        <end position="176"/>
    </location>
</feature>
<evidence type="ECO:0000256" key="5">
    <source>
        <dbReference type="ARBA" id="ARBA00022676"/>
    </source>
</evidence>
<evidence type="ECO:0000256" key="13">
    <source>
        <dbReference type="ARBA" id="ARBA00023316"/>
    </source>
</evidence>
<dbReference type="GO" id="GO:0071555">
    <property type="term" value="P:cell wall organization"/>
    <property type="evidence" value="ECO:0007669"/>
    <property type="project" value="UniProtKB-KW"/>
</dbReference>
<evidence type="ECO:0000256" key="11">
    <source>
        <dbReference type="ARBA" id="ARBA00023136"/>
    </source>
</evidence>
<dbReference type="GO" id="GO:0009252">
    <property type="term" value="P:peptidoglycan biosynthetic process"/>
    <property type="evidence" value="ECO:0007669"/>
    <property type="project" value="UniProtKB-KW"/>
</dbReference>
<dbReference type="Pfam" id="PF01098">
    <property type="entry name" value="FTSW_RODA_SPOVE"/>
    <property type="match status" value="1"/>
</dbReference>
<evidence type="ECO:0000256" key="4">
    <source>
        <dbReference type="ARBA" id="ARBA00022618"/>
    </source>
</evidence>
<evidence type="ECO:0000256" key="15">
    <source>
        <dbReference type="ARBA" id="ARBA00033270"/>
    </source>
</evidence>
<evidence type="ECO:0000256" key="6">
    <source>
        <dbReference type="ARBA" id="ARBA00022679"/>
    </source>
</evidence>
<keyword evidence="12" id="KW-0131">Cell cycle</keyword>
<organism evidence="22 23">
    <name type="scientific">Candidatus Collierbacteria bacterium CG09_land_8_20_14_0_10_46_12</name>
    <dbReference type="NCBI Taxonomy" id="1974533"/>
    <lineage>
        <taxon>Bacteria</taxon>
        <taxon>Candidatus Collieribacteriota</taxon>
    </lineage>
</organism>
<comment type="catalytic activity">
    <reaction evidence="20">
        <text>[GlcNAc-(1-&gt;4)-Mur2Ac(oyl-L-Ala-gamma-D-Glu-L-Lys-D-Ala-D-Ala)](n)-di-trans,octa-cis-undecaprenyl diphosphate + beta-D-GlcNAc-(1-&gt;4)-Mur2Ac(oyl-L-Ala-gamma-D-Glu-L-Lys-D-Ala-D-Ala)-di-trans,octa-cis-undecaprenyl diphosphate = [GlcNAc-(1-&gt;4)-Mur2Ac(oyl-L-Ala-gamma-D-Glu-L-Lys-D-Ala-D-Ala)](n+1)-di-trans,octa-cis-undecaprenyl diphosphate + di-trans,octa-cis-undecaprenyl diphosphate + H(+)</text>
        <dbReference type="Rhea" id="RHEA:23708"/>
        <dbReference type="Rhea" id="RHEA-COMP:9602"/>
        <dbReference type="Rhea" id="RHEA-COMP:9603"/>
        <dbReference type="ChEBI" id="CHEBI:15378"/>
        <dbReference type="ChEBI" id="CHEBI:58405"/>
        <dbReference type="ChEBI" id="CHEBI:60033"/>
        <dbReference type="ChEBI" id="CHEBI:78435"/>
        <dbReference type="EC" id="2.4.99.28"/>
    </reaction>
</comment>
<evidence type="ECO:0000256" key="2">
    <source>
        <dbReference type="ARBA" id="ARBA00004752"/>
    </source>
</evidence>
<dbReference type="NCBIfam" id="TIGR02614">
    <property type="entry name" value="ftsW"/>
    <property type="match status" value="1"/>
</dbReference>
<comment type="subcellular location">
    <subcellularLocation>
        <location evidence="1">Cell membrane</location>
        <topology evidence="1">Multi-pass membrane protein</topology>
    </subcellularLocation>
</comment>
<keyword evidence="6" id="KW-0808">Transferase</keyword>
<evidence type="ECO:0000256" key="18">
    <source>
        <dbReference type="ARBA" id="ARBA00041418"/>
    </source>
</evidence>
<evidence type="ECO:0000313" key="23">
    <source>
        <dbReference type="Proteomes" id="UP000229574"/>
    </source>
</evidence>
<evidence type="ECO:0000256" key="16">
    <source>
        <dbReference type="ARBA" id="ARBA00038053"/>
    </source>
</evidence>
<comment type="pathway">
    <text evidence="2">Cell wall biogenesis; peptidoglycan biosynthesis.</text>
</comment>
<proteinExistence type="inferred from homology"/>
<dbReference type="GO" id="GO:0008360">
    <property type="term" value="P:regulation of cell shape"/>
    <property type="evidence" value="ECO:0007669"/>
    <property type="project" value="UniProtKB-KW"/>
</dbReference>
<keyword evidence="4" id="KW-0132">Cell division</keyword>
<feature type="transmembrane region" description="Helical" evidence="21">
    <location>
        <begin position="332"/>
        <end position="353"/>
    </location>
</feature>
<evidence type="ECO:0000256" key="14">
    <source>
        <dbReference type="ARBA" id="ARBA00032370"/>
    </source>
</evidence>
<keyword evidence="3" id="KW-1003">Cell membrane</keyword>
<evidence type="ECO:0000256" key="19">
    <source>
        <dbReference type="ARBA" id="ARBA00044770"/>
    </source>
</evidence>
<evidence type="ECO:0000256" key="12">
    <source>
        <dbReference type="ARBA" id="ARBA00023306"/>
    </source>
</evidence>
<dbReference type="GO" id="GO:0015648">
    <property type="term" value="F:lipid-linked peptidoglycan transporter activity"/>
    <property type="evidence" value="ECO:0007669"/>
    <property type="project" value="TreeGrafter"/>
</dbReference>
<protein>
    <recommendedName>
        <fullName evidence="17">Probable peptidoglycan glycosyltransferase FtsW</fullName>
        <ecNumber evidence="19">2.4.99.28</ecNumber>
    </recommendedName>
    <alternativeName>
        <fullName evidence="18">Cell division protein FtsW</fullName>
    </alternativeName>
    <alternativeName>
        <fullName evidence="15">Cell wall polymerase</fullName>
    </alternativeName>
    <alternativeName>
        <fullName evidence="14">Peptidoglycan polymerase</fullName>
    </alternativeName>
</protein>
<dbReference type="InterPro" id="IPR013437">
    <property type="entry name" value="FtsW"/>
</dbReference>
<dbReference type="InterPro" id="IPR001182">
    <property type="entry name" value="FtsW/RodA"/>
</dbReference>
<evidence type="ECO:0000313" key="22">
    <source>
        <dbReference type="EMBL" id="PIS17632.1"/>
    </source>
</evidence>
<gene>
    <name evidence="22" type="primary">ftsW</name>
    <name evidence="22" type="ORF">COT54_03685</name>
</gene>
<evidence type="ECO:0000256" key="7">
    <source>
        <dbReference type="ARBA" id="ARBA00022692"/>
    </source>
</evidence>
<evidence type="ECO:0000256" key="21">
    <source>
        <dbReference type="SAM" id="Phobius"/>
    </source>
</evidence>
<accession>A0A2H0WYA8</accession>
<feature type="transmembrane region" description="Helical" evidence="21">
    <location>
        <begin position="77"/>
        <end position="95"/>
    </location>
</feature>
<dbReference type="EMBL" id="PEYY01000134">
    <property type="protein sequence ID" value="PIS17632.1"/>
    <property type="molecule type" value="Genomic_DNA"/>
</dbReference>
<dbReference type="PANTHER" id="PTHR30474">
    <property type="entry name" value="CELL CYCLE PROTEIN"/>
    <property type="match status" value="1"/>
</dbReference>
<comment type="similarity">
    <text evidence="16">Belongs to the SEDS family. FtsW subfamily.</text>
</comment>
<name>A0A2H0WYA8_9BACT</name>
<feature type="transmembrane region" description="Helical" evidence="21">
    <location>
        <begin position="43"/>
        <end position="65"/>
    </location>
</feature>
<evidence type="ECO:0000256" key="17">
    <source>
        <dbReference type="ARBA" id="ARBA00041185"/>
    </source>
</evidence>
<feature type="transmembrane region" description="Helical" evidence="21">
    <location>
        <begin position="182"/>
        <end position="201"/>
    </location>
</feature>
<evidence type="ECO:0000256" key="8">
    <source>
        <dbReference type="ARBA" id="ARBA00022960"/>
    </source>
</evidence>
<keyword evidence="8" id="KW-0133">Cell shape</keyword>
<keyword evidence="10 21" id="KW-1133">Transmembrane helix</keyword>
<sequence>MKKISLSLTTRLITMTIILLGFGLIMIYSASVAEGARDFGNKWHFVALQLKWAGAGLLAMFMMSLIHPKTWEKLSPILMVLGLFLLFLVVIPGIGTKVQGARRWLVLPGITLQPAELIKFIEVIYLSSWLHSRKITLLQFGSFVVLVAGLIMFQPDMGTTLVVTLLSVSMYFLSGYPLKHLFSIAAVGLSLGAILIIAEPYRLERVKTFIDPLHDTQGSSYHIRQVLLSLGSGGVSGLGIGRSRQKYAYLPEATTDSIFAVVGEELGFIGGVALILAFLYYLSLIFKIATTEHDKFSSTLVAGVGAWIGLQVCLNLAAMVALTPLTGVPLPLVSYGGSALVTMLGGIGLVLSVSRHQSR</sequence>
<keyword evidence="13" id="KW-0961">Cell wall biogenesis/degradation</keyword>
<dbReference type="PANTHER" id="PTHR30474:SF2">
    <property type="entry name" value="PEPTIDOGLYCAN GLYCOSYLTRANSFERASE FTSW-RELATED"/>
    <property type="match status" value="1"/>
</dbReference>
<feature type="transmembrane region" description="Helical" evidence="21">
    <location>
        <begin position="266"/>
        <end position="286"/>
    </location>
</feature>
<evidence type="ECO:0000256" key="9">
    <source>
        <dbReference type="ARBA" id="ARBA00022984"/>
    </source>
</evidence>
<evidence type="ECO:0000256" key="1">
    <source>
        <dbReference type="ARBA" id="ARBA00004651"/>
    </source>
</evidence>
<feature type="transmembrane region" description="Helical" evidence="21">
    <location>
        <begin position="135"/>
        <end position="153"/>
    </location>
</feature>
<keyword evidence="9" id="KW-0573">Peptidoglycan synthesis</keyword>
<evidence type="ECO:0000256" key="20">
    <source>
        <dbReference type="ARBA" id="ARBA00049902"/>
    </source>
</evidence>
<feature type="transmembrane region" description="Helical" evidence="21">
    <location>
        <begin position="298"/>
        <end position="320"/>
    </location>
</feature>
<reference evidence="23" key="1">
    <citation type="submission" date="2017-09" db="EMBL/GenBank/DDBJ databases">
        <title>Depth-based differentiation of microbial function through sediment-hosted aquifers and enrichment of novel symbionts in the deep terrestrial subsurface.</title>
        <authorList>
            <person name="Probst A.J."/>
            <person name="Ladd B."/>
            <person name="Jarett J.K."/>
            <person name="Geller-Mcgrath D.E."/>
            <person name="Sieber C.M.K."/>
            <person name="Emerson J.B."/>
            <person name="Anantharaman K."/>
            <person name="Thomas B.C."/>
            <person name="Malmstrom R."/>
            <person name="Stieglmeier M."/>
            <person name="Klingl A."/>
            <person name="Woyke T."/>
            <person name="Ryan C.M."/>
            <person name="Banfield J.F."/>
        </authorList>
    </citation>
    <scope>NUCLEOTIDE SEQUENCE [LARGE SCALE GENOMIC DNA]</scope>
</reference>
<dbReference type="GO" id="GO:0005886">
    <property type="term" value="C:plasma membrane"/>
    <property type="evidence" value="ECO:0007669"/>
    <property type="project" value="UniProtKB-SubCell"/>
</dbReference>
<evidence type="ECO:0000256" key="10">
    <source>
        <dbReference type="ARBA" id="ARBA00022989"/>
    </source>
</evidence>
<evidence type="ECO:0000256" key="3">
    <source>
        <dbReference type="ARBA" id="ARBA00022475"/>
    </source>
</evidence>
<dbReference type="AlphaFoldDB" id="A0A2H0WYA8"/>
<dbReference type="EC" id="2.4.99.28" evidence="19"/>
<dbReference type="Proteomes" id="UP000229574">
    <property type="component" value="Unassembled WGS sequence"/>
</dbReference>
<keyword evidence="7 21" id="KW-0812">Transmembrane</keyword>
<keyword evidence="11 21" id="KW-0472">Membrane</keyword>
<comment type="caution">
    <text evidence="22">The sequence shown here is derived from an EMBL/GenBank/DDBJ whole genome shotgun (WGS) entry which is preliminary data.</text>
</comment>
<dbReference type="GO" id="GO:0008955">
    <property type="term" value="F:peptidoglycan glycosyltransferase activity"/>
    <property type="evidence" value="ECO:0007669"/>
    <property type="project" value="UniProtKB-EC"/>
</dbReference>
<dbReference type="GO" id="GO:0051301">
    <property type="term" value="P:cell division"/>
    <property type="evidence" value="ECO:0007669"/>
    <property type="project" value="UniProtKB-KW"/>
</dbReference>
<keyword evidence="5" id="KW-0328">Glycosyltransferase</keyword>
<dbReference type="GO" id="GO:0032153">
    <property type="term" value="C:cell division site"/>
    <property type="evidence" value="ECO:0007669"/>
    <property type="project" value="TreeGrafter"/>
</dbReference>